<organism evidence="4 5">
    <name type="scientific">Thermostichus vulcanus str. 'Rupite'</name>
    <dbReference type="NCBI Taxonomy" id="2813851"/>
    <lineage>
        <taxon>Bacteria</taxon>
        <taxon>Bacillati</taxon>
        <taxon>Cyanobacteriota</taxon>
        <taxon>Cyanophyceae</taxon>
        <taxon>Thermostichales</taxon>
        <taxon>Thermostichaceae</taxon>
        <taxon>Thermostichus</taxon>
    </lineage>
</organism>
<keyword evidence="5" id="KW-1185">Reference proteome</keyword>
<dbReference type="InterPro" id="IPR006321">
    <property type="entry name" value="PilT/PilU"/>
</dbReference>
<dbReference type="SMART" id="SM00382">
    <property type="entry name" value="AAA"/>
    <property type="match status" value="1"/>
</dbReference>
<reference evidence="4" key="1">
    <citation type="submission" date="2021-02" db="EMBL/GenBank/DDBJ databases">
        <title>The CRISPR/cas machinery reduction and long-range gene transfer in the hot spring cyanobacterium Synechococcus.</title>
        <authorList>
            <person name="Dvorak P."/>
            <person name="Jahodarova E."/>
            <person name="Hasler P."/>
            <person name="Poulickova A."/>
        </authorList>
    </citation>
    <scope>NUCLEOTIDE SEQUENCE</scope>
    <source>
        <strain evidence="4">Rupite</strain>
    </source>
</reference>
<dbReference type="InterPro" id="IPR027417">
    <property type="entry name" value="P-loop_NTPase"/>
</dbReference>
<dbReference type="InterPro" id="IPR003593">
    <property type="entry name" value="AAA+_ATPase"/>
</dbReference>
<evidence type="ECO:0000259" key="3">
    <source>
        <dbReference type="PROSITE" id="PS00662"/>
    </source>
</evidence>
<dbReference type="NCBIfam" id="TIGR01420">
    <property type="entry name" value="pilT_fam"/>
    <property type="match status" value="1"/>
</dbReference>
<evidence type="ECO:0000256" key="2">
    <source>
        <dbReference type="SAM" id="MobiDB-lite"/>
    </source>
</evidence>
<dbReference type="SUPFAM" id="SSF52540">
    <property type="entry name" value="P-loop containing nucleoside triphosphate hydrolases"/>
    <property type="match status" value="1"/>
</dbReference>
<dbReference type="EMBL" id="JAFIRA010000038">
    <property type="protein sequence ID" value="MCJ2543828.1"/>
    <property type="molecule type" value="Genomic_DNA"/>
</dbReference>
<gene>
    <name evidence="4" type="ORF">JX360_13110</name>
</gene>
<protein>
    <submittedName>
        <fullName evidence="4">PilT/PilU family type 4a pilus ATPase</fullName>
    </submittedName>
</protein>
<dbReference type="Gene3D" id="3.30.450.90">
    <property type="match status" value="1"/>
</dbReference>
<dbReference type="Gene3D" id="3.40.50.300">
    <property type="entry name" value="P-loop containing nucleotide triphosphate hydrolases"/>
    <property type="match status" value="1"/>
</dbReference>
<feature type="region of interest" description="Disordered" evidence="2">
    <location>
        <begin position="1"/>
        <end position="45"/>
    </location>
</feature>
<dbReference type="CDD" id="cd01131">
    <property type="entry name" value="PilT"/>
    <property type="match status" value="1"/>
</dbReference>
<evidence type="ECO:0000256" key="1">
    <source>
        <dbReference type="ARBA" id="ARBA00006611"/>
    </source>
</evidence>
<evidence type="ECO:0000313" key="5">
    <source>
        <dbReference type="Proteomes" id="UP000830835"/>
    </source>
</evidence>
<name>A0ABT0CDH0_THEVL</name>
<feature type="compositionally biased region" description="Low complexity" evidence="2">
    <location>
        <begin position="18"/>
        <end position="33"/>
    </location>
</feature>
<dbReference type="Proteomes" id="UP000830835">
    <property type="component" value="Unassembled WGS sequence"/>
</dbReference>
<comment type="similarity">
    <text evidence="1">Belongs to the GSP E family.</text>
</comment>
<dbReference type="InterPro" id="IPR050921">
    <property type="entry name" value="T4SS_GSP_E_ATPase"/>
</dbReference>
<feature type="domain" description="Bacterial type II secretion system protein E" evidence="3">
    <location>
        <begin position="256"/>
        <end position="270"/>
    </location>
</feature>
<dbReference type="InterPro" id="IPR001482">
    <property type="entry name" value="T2SS/T4SS_dom"/>
</dbReference>
<sequence>MGRPIPPGVAAAPPQMPMPGLGSAPSAAPAGMPFAPPARPTASGRIPMMPATPRGAAGAPSSGLTLRQLVQEAYDNGYSDIHLGVGEVPRFRDRGQMLLTNYPVTTTEMFYGWLRESLPESQIRQFEECLELDTAIQYENLVRCRVNCFVSLLGPALVMRLIPLKILTLEQLRAPEVLKRISEEHKGLVLVTGPTGSGKSTTLAAMVDYINSNFPKHIISIEDPVEFVHQSKKSMIRQREVGIHTLEFANALKASLREDPDVILIGEMRDRETVDIALKAGQTGHLVFGTLHTNSAVRTIERLLGIYKPEEQEPMRLQLSETLVAIIAQTLVRTTDGKRAAAHEILRNTDAIRDYIKRGAVDEIEELIAEGSYEGMCTMNQSLFNLYQEGRITEEVCLEAAPRRNEMAQWLRGRI</sequence>
<proteinExistence type="inferred from homology"/>
<dbReference type="PANTHER" id="PTHR30486">
    <property type="entry name" value="TWITCHING MOTILITY PROTEIN PILT"/>
    <property type="match status" value="1"/>
</dbReference>
<dbReference type="Pfam" id="PF00437">
    <property type="entry name" value="T2SSE"/>
    <property type="match status" value="1"/>
</dbReference>
<comment type="caution">
    <text evidence="4">The sequence shown here is derived from an EMBL/GenBank/DDBJ whole genome shotgun (WGS) entry which is preliminary data.</text>
</comment>
<accession>A0ABT0CDH0</accession>
<dbReference type="PROSITE" id="PS00662">
    <property type="entry name" value="T2SP_E"/>
    <property type="match status" value="1"/>
</dbReference>
<evidence type="ECO:0000313" key="4">
    <source>
        <dbReference type="EMBL" id="MCJ2543828.1"/>
    </source>
</evidence>